<dbReference type="PANTHER" id="PTHR19282">
    <property type="entry name" value="TETRASPANIN"/>
    <property type="match status" value="1"/>
</dbReference>
<dbReference type="Proteomes" id="UP000005239">
    <property type="component" value="Unassembled WGS sequence"/>
</dbReference>
<dbReference type="PIRSF" id="PIRSF002419">
    <property type="entry name" value="Tetraspanin"/>
    <property type="match status" value="1"/>
</dbReference>
<proteinExistence type="inferred from homology"/>
<gene>
    <name evidence="8" type="primary">WBGene00282310</name>
</gene>
<comment type="similarity">
    <text evidence="2 7">Belongs to the tetraspanin (TM4SF) family.</text>
</comment>
<sequence length="229" mass="24677">MVEGGVAIVKYLLFVANLILWVIGLALIICGSVLHLKFAKLLDILGDDRLSTPVLLLSLGALCTLLGFLGCCGAIRENYCLTVSFAVLLALLLMLETAAVIAGYALHETLLQSLTNQLTQGLSRYSSSTGVTKAWDETQKAFSCCGVTNSTDWKEDIPISCCEKMYSGCVEREKIFVSGCISKIEGWIVSNAALVGGVSTVMSSLQIVGVCFACCLSKSILKDFHDFYY</sequence>
<comment type="caution">
    <text evidence="7">Lacks conserved residue(s) required for the propagation of feature annotation.</text>
</comment>
<organism evidence="8 9">
    <name type="scientific">Pristionchus pacificus</name>
    <name type="common">Parasitic nematode worm</name>
    <dbReference type="NCBI Taxonomy" id="54126"/>
    <lineage>
        <taxon>Eukaryota</taxon>
        <taxon>Metazoa</taxon>
        <taxon>Ecdysozoa</taxon>
        <taxon>Nematoda</taxon>
        <taxon>Chromadorea</taxon>
        <taxon>Rhabditida</taxon>
        <taxon>Rhabditina</taxon>
        <taxon>Diplogasteromorpha</taxon>
        <taxon>Diplogasteroidea</taxon>
        <taxon>Neodiplogasteridae</taxon>
        <taxon>Pristionchus</taxon>
    </lineage>
</organism>
<evidence type="ECO:0000256" key="5">
    <source>
        <dbReference type="ARBA" id="ARBA00023136"/>
    </source>
</evidence>
<comment type="subcellular location">
    <subcellularLocation>
        <location evidence="1 7">Membrane</location>
        <topology evidence="1 7">Multi-pass membrane protein</topology>
    </subcellularLocation>
</comment>
<feature type="transmembrane region" description="Helical" evidence="7">
    <location>
        <begin position="82"/>
        <end position="106"/>
    </location>
</feature>
<dbReference type="PRINTS" id="PR00259">
    <property type="entry name" value="TMFOUR"/>
</dbReference>
<dbReference type="InterPro" id="IPR008952">
    <property type="entry name" value="Tetraspanin_EC2_sf"/>
</dbReference>
<evidence type="ECO:0000313" key="9">
    <source>
        <dbReference type="Proteomes" id="UP000005239"/>
    </source>
</evidence>
<feature type="disulfide bond" evidence="6">
    <location>
        <begin position="144"/>
        <end position="180"/>
    </location>
</feature>
<dbReference type="Pfam" id="PF00335">
    <property type="entry name" value="Tetraspanin"/>
    <property type="match status" value="1"/>
</dbReference>
<reference evidence="8" key="2">
    <citation type="submission" date="2022-06" db="UniProtKB">
        <authorList>
            <consortium name="EnsemblMetazoa"/>
        </authorList>
    </citation>
    <scope>IDENTIFICATION</scope>
    <source>
        <strain evidence="8">PS312</strain>
    </source>
</reference>
<name>A0A8R1V258_PRIPA</name>
<keyword evidence="9" id="KW-1185">Reference proteome</keyword>
<evidence type="ECO:0000256" key="4">
    <source>
        <dbReference type="ARBA" id="ARBA00022989"/>
    </source>
</evidence>
<keyword evidence="4 7" id="KW-1133">Transmembrane helix</keyword>
<evidence type="ECO:0000256" key="7">
    <source>
        <dbReference type="RuleBase" id="RU361218"/>
    </source>
</evidence>
<keyword evidence="5 7" id="KW-0472">Membrane</keyword>
<accession>A0A8R1V258</accession>
<dbReference type="SUPFAM" id="SSF48652">
    <property type="entry name" value="Tetraspanin"/>
    <property type="match status" value="1"/>
</dbReference>
<keyword evidence="3 7" id="KW-0812">Transmembrane</keyword>
<dbReference type="InterPro" id="IPR000301">
    <property type="entry name" value="Tetraspanin_animals"/>
</dbReference>
<evidence type="ECO:0000256" key="3">
    <source>
        <dbReference type="ARBA" id="ARBA00022692"/>
    </source>
</evidence>
<feature type="transmembrane region" description="Helical" evidence="7">
    <location>
        <begin position="12"/>
        <end position="34"/>
    </location>
</feature>
<dbReference type="PANTHER" id="PTHR19282:SF456">
    <property type="entry name" value="CD63 MOLECULE"/>
    <property type="match status" value="1"/>
</dbReference>
<keyword evidence="6" id="KW-1015">Disulfide bond</keyword>
<dbReference type="EnsemblMetazoa" id="PPA43941.1">
    <property type="protein sequence ID" value="PPA43941.1"/>
    <property type="gene ID" value="WBGene00282310"/>
</dbReference>
<evidence type="ECO:0000313" key="8">
    <source>
        <dbReference type="EnsemblMetazoa" id="PPA43941.1"/>
    </source>
</evidence>
<evidence type="ECO:0000256" key="1">
    <source>
        <dbReference type="ARBA" id="ARBA00004141"/>
    </source>
</evidence>
<dbReference type="AlphaFoldDB" id="A0A8R1V258"/>
<feature type="disulfide bond" evidence="6">
    <location>
        <begin position="145"/>
        <end position="162"/>
    </location>
</feature>
<reference evidence="9" key="1">
    <citation type="journal article" date="2008" name="Nat. Genet.">
        <title>The Pristionchus pacificus genome provides a unique perspective on nematode lifestyle and parasitism.</title>
        <authorList>
            <person name="Dieterich C."/>
            <person name="Clifton S.W."/>
            <person name="Schuster L.N."/>
            <person name="Chinwalla A."/>
            <person name="Delehaunty K."/>
            <person name="Dinkelacker I."/>
            <person name="Fulton L."/>
            <person name="Fulton R."/>
            <person name="Godfrey J."/>
            <person name="Minx P."/>
            <person name="Mitreva M."/>
            <person name="Roeseler W."/>
            <person name="Tian H."/>
            <person name="Witte H."/>
            <person name="Yang S.P."/>
            <person name="Wilson R.K."/>
            <person name="Sommer R.J."/>
        </authorList>
    </citation>
    <scope>NUCLEOTIDE SEQUENCE [LARGE SCALE GENOMIC DNA]</scope>
    <source>
        <strain evidence="9">PS312</strain>
    </source>
</reference>
<feature type="transmembrane region" description="Helical" evidence="7">
    <location>
        <begin position="54"/>
        <end position="75"/>
    </location>
</feature>
<protein>
    <recommendedName>
        <fullName evidence="7">Tetraspanin</fullName>
    </recommendedName>
</protein>
<evidence type="ECO:0000256" key="2">
    <source>
        <dbReference type="ARBA" id="ARBA00006840"/>
    </source>
</evidence>
<dbReference type="InterPro" id="IPR018499">
    <property type="entry name" value="Tetraspanin/Peripherin"/>
</dbReference>
<dbReference type="GO" id="GO:0016020">
    <property type="term" value="C:membrane"/>
    <property type="evidence" value="ECO:0007669"/>
    <property type="project" value="UniProtKB-SubCell"/>
</dbReference>
<evidence type="ECO:0000256" key="6">
    <source>
        <dbReference type="PIRSR" id="PIRSR002419-1"/>
    </source>
</evidence>
<dbReference type="Gene3D" id="1.10.1450.10">
    <property type="entry name" value="Tetraspanin"/>
    <property type="match status" value="1"/>
</dbReference>